<keyword evidence="2" id="KW-1133">Transmembrane helix</keyword>
<feature type="region of interest" description="Disordered" evidence="1">
    <location>
        <begin position="641"/>
        <end position="721"/>
    </location>
</feature>
<keyword evidence="2" id="KW-0812">Transmembrane</keyword>
<gene>
    <name evidence="3" type="ORF">BSCA_0661</name>
</gene>
<dbReference type="Proteomes" id="UP000029033">
    <property type="component" value="Unassembled WGS sequence"/>
</dbReference>
<sequence>MRPIAPKHITHTGHGNLSEAVTPKRVALFVLSLLAGAALSVVGIYGISALVMLSNVSRLVDASENLANTALGCGGDKDISSAAKELVSSTRGLRDELNRPQWTFFRDHTAYGADIDAARAMLDSVGNLVDGPFTDAANLAGSLSGFSMQDKTVDLSALTAMPKIVKQARADIKTETAKLNTLQQPTLGVTSKLLNAGKSGLASVDTLLDEYDELVNLIPQLLGENGARTYLAVIYNPAELRSGGGMVGNIAAITADHGKVTIGDFTATTNLKYADQPFDDENVQEAEVFGEWIWKYPQTTTMNPNFRRAAITLANLWKSQEGHENADVSGVLALDPVFLQSLIGATGSVKLSDGKVLDGTNTVKFFLDELYSQHPDFEEQNAYTNNASKEIMTSVFSGMDGSSLSGVLKAIRDSSADSHFKLWMQQDEELAALVQTRILDANVAGLLPGDEATPVSGVYLNEMTASKLDWYLDMKVKITKTCGDTFAGNQTYLDDSLQAPAMSTVLGGIAEQDLGDEYTVVVTLHNTMTKQQAKELPTFVTGSSGSGSMWLTTILMAPAGGEITSIAYDNASYDTNGIVADHQFVVLNSADGLAPESTTTIAYTVRASEKATSNLSVATTPIISQTGTYTGTGEVIDECGGNVPDAAEDALIGTGSAGETGSDGIDGTGTDGNGTDGNGTDGNGSTDANAGAQGSTSEDKNSTNTSGSGGSGGALDSLDKLKGQIECPVDFKKLASL</sequence>
<evidence type="ECO:0000256" key="2">
    <source>
        <dbReference type="SAM" id="Phobius"/>
    </source>
</evidence>
<dbReference type="OrthoDB" id="3203519at2"/>
<feature type="compositionally biased region" description="Gly residues" evidence="1">
    <location>
        <begin position="664"/>
        <end position="682"/>
    </location>
</feature>
<reference evidence="3 4" key="1">
    <citation type="submission" date="2014-03" db="EMBL/GenBank/DDBJ databases">
        <title>Genomics of Bifidobacteria.</title>
        <authorList>
            <person name="Ventura M."/>
            <person name="Milani C."/>
            <person name="Lugli G.A."/>
        </authorList>
    </citation>
    <scope>NUCLEOTIDE SEQUENCE [LARGE SCALE GENOMIC DNA]</scope>
    <source>
        <strain evidence="3 4">LMG 21589</strain>
    </source>
</reference>
<evidence type="ECO:0000313" key="4">
    <source>
        <dbReference type="Proteomes" id="UP000029033"/>
    </source>
</evidence>
<comment type="caution">
    <text evidence="3">The sequence shown here is derived from an EMBL/GenBank/DDBJ whole genome shotgun (WGS) entry which is preliminary data.</text>
</comment>
<organism evidence="3 4">
    <name type="scientific">Bifidobacterium scardovii</name>
    <dbReference type="NCBI Taxonomy" id="158787"/>
    <lineage>
        <taxon>Bacteria</taxon>
        <taxon>Bacillati</taxon>
        <taxon>Actinomycetota</taxon>
        <taxon>Actinomycetes</taxon>
        <taxon>Bifidobacteriales</taxon>
        <taxon>Bifidobacteriaceae</taxon>
        <taxon>Bifidobacterium</taxon>
    </lineage>
</organism>
<accession>A0A087DJC9</accession>
<evidence type="ECO:0000313" key="3">
    <source>
        <dbReference type="EMBL" id="KFI95629.1"/>
    </source>
</evidence>
<keyword evidence="2" id="KW-0472">Membrane</keyword>
<dbReference type="eggNOG" id="COG2976">
    <property type="taxonomic scope" value="Bacteria"/>
</dbReference>
<dbReference type="GeneID" id="85166799"/>
<dbReference type="InterPro" id="IPR025101">
    <property type="entry name" value="DUF4012"/>
</dbReference>
<dbReference type="STRING" id="158787.BSCA_0661"/>
<dbReference type="EMBL" id="JGZO01000002">
    <property type="protein sequence ID" value="KFI95629.1"/>
    <property type="molecule type" value="Genomic_DNA"/>
</dbReference>
<name>A0A087DJC9_9BIFI</name>
<proteinExistence type="predicted"/>
<dbReference type="AlphaFoldDB" id="A0A087DJC9"/>
<keyword evidence="4" id="KW-1185">Reference proteome</keyword>
<protein>
    <submittedName>
        <fullName evidence="3">Methyl-accepting chemotaxis protein</fullName>
    </submittedName>
</protein>
<evidence type="ECO:0000256" key="1">
    <source>
        <dbReference type="SAM" id="MobiDB-lite"/>
    </source>
</evidence>
<feature type="transmembrane region" description="Helical" evidence="2">
    <location>
        <begin position="26"/>
        <end position="53"/>
    </location>
</feature>
<dbReference type="Pfam" id="PF13196">
    <property type="entry name" value="DUF4012"/>
    <property type="match status" value="1"/>
</dbReference>
<dbReference type="RefSeq" id="WP_033519799.1">
    <property type="nucleotide sequence ID" value="NZ_CAUPKV010000047.1"/>
</dbReference>